<protein>
    <submittedName>
        <fullName evidence="2">Uncharacterized protein</fullName>
    </submittedName>
</protein>
<sequence>MVISRYLNWIYLFLGLSLVFSLMLWQDTTHFYRFECACFTGTCLFASKEMTPRGWHIAAASVAVVNLVYAVQLGYPVGPAEVHTMIAGVCFLLVGLISIKLVK</sequence>
<reference evidence="2 3" key="1">
    <citation type="submission" date="2018-10" db="EMBL/GenBank/DDBJ databases">
        <title>Draft genome sequence of Weissella viridescens UCO-SMC3.</title>
        <authorList>
            <person name="Garcia-Cancino A."/>
            <person name="Espinoza-Monje M."/>
            <person name="Albarracin L."/>
            <person name="Garcia-Castillo V."/>
            <person name="Campos-Martin J."/>
            <person name="Nakano Y."/>
            <person name="Guitierrez-Zamorano C."/>
            <person name="Ikeda-Ohtsubo W."/>
            <person name="Morita H."/>
            <person name="Kitazawa H."/>
            <person name="Villena J."/>
        </authorList>
    </citation>
    <scope>NUCLEOTIDE SEQUENCE [LARGE SCALE GENOMIC DNA]</scope>
    <source>
        <strain evidence="2 3">UCO-SMC3</strain>
    </source>
</reference>
<evidence type="ECO:0000256" key="1">
    <source>
        <dbReference type="SAM" id="Phobius"/>
    </source>
</evidence>
<gene>
    <name evidence="2" type="ORF">D3P96_00895</name>
</gene>
<feature type="transmembrane region" description="Helical" evidence="1">
    <location>
        <begin position="82"/>
        <end position="102"/>
    </location>
</feature>
<keyword evidence="1" id="KW-0812">Transmembrane</keyword>
<evidence type="ECO:0000313" key="3">
    <source>
        <dbReference type="Proteomes" id="UP000275836"/>
    </source>
</evidence>
<accession>A0A3P2RGU9</accession>
<dbReference type="EMBL" id="RHGY01000001">
    <property type="protein sequence ID" value="RRG18571.1"/>
    <property type="molecule type" value="Genomic_DNA"/>
</dbReference>
<keyword evidence="1" id="KW-1133">Transmembrane helix</keyword>
<feature type="transmembrane region" description="Helical" evidence="1">
    <location>
        <begin position="6"/>
        <end position="25"/>
    </location>
</feature>
<dbReference type="Proteomes" id="UP000275836">
    <property type="component" value="Unassembled WGS sequence"/>
</dbReference>
<proteinExistence type="predicted"/>
<dbReference type="AlphaFoldDB" id="A0A3P2RGU9"/>
<evidence type="ECO:0000313" key="2">
    <source>
        <dbReference type="EMBL" id="RRG18571.1"/>
    </source>
</evidence>
<feature type="transmembrane region" description="Helical" evidence="1">
    <location>
        <begin position="55"/>
        <end position="76"/>
    </location>
</feature>
<keyword evidence="1" id="KW-0472">Membrane</keyword>
<name>A0A3P2RGU9_WEIVI</name>
<organism evidence="2 3">
    <name type="scientific">Weissella viridescens</name>
    <name type="common">Lactobacillus viridescens</name>
    <dbReference type="NCBI Taxonomy" id="1629"/>
    <lineage>
        <taxon>Bacteria</taxon>
        <taxon>Bacillati</taxon>
        <taxon>Bacillota</taxon>
        <taxon>Bacilli</taxon>
        <taxon>Lactobacillales</taxon>
        <taxon>Lactobacillaceae</taxon>
        <taxon>Weissella</taxon>
    </lineage>
</organism>
<comment type="caution">
    <text evidence="2">The sequence shown here is derived from an EMBL/GenBank/DDBJ whole genome shotgun (WGS) entry which is preliminary data.</text>
</comment>